<dbReference type="Proteomes" id="UP000308037">
    <property type="component" value="Unassembled WGS sequence"/>
</dbReference>
<reference evidence="3 4" key="1">
    <citation type="submission" date="2019-04" db="EMBL/GenBank/DDBJ databases">
        <title>Natronomonas sp. F20-122 a newhaloarchaeon isolated from a saline saltern of Isla Bacuta, Huelva, Spain.</title>
        <authorList>
            <person name="Duran-Viseras A."/>
            <person name="Sanchez-Porro C."/>
            <person name="Ventosa A."/>
        </authorList>
    </citation>
    <scope>NUCLEOTIDE SEQUENCE [LARGE SCALE GENOMIC DNA]</scope>
    <source>
        <strain evidence="3 4">F20-122</strain>
    </source>
</reference>
<dbReference type="SUPFAM" id="SSF53850">
    <property type="entry name" value="Periplasmic binding protein-like II"/>
    <property type="match status" value="1"/>
</dbReference>
<dbReference type="AlphaFoldDB" id="A0A4U5JE52"/>
<feature type="compositionally biased region" description="Gly residues" evidence="2">
    <location>
        <begin position="24"/>
        <end position="35"/>
    </location>
</feature>
<dbReference type="RefSeq" id="WP_137276065.1">
    <property type="nucleotide sequence ID" value="NZ_QKNX01000002.1"/>
</dbReference>
<sequence length="371" mass="40714">MRRRTFVSVAGGSLAALSGCLGNGGENGNGNGGNGDSTDTRDATETEDGGTATPVEDPTITIATYDSFVDGEDPVGPWLKSEFEAEYDATVEFRTPSSGINQYIQRAQQGAEIDVDLYVGLNVDELIRIDEQLDSALFDSLDGEIDGSDRVRDELRFDPDGRAIPYDTGYISLVYDEREVTPKTFEDLTDSENAGELIVQNAQQSDPGVAFLLWTIHEFGADGYLDYWSDLQDNDVRVLGSWDDAYNAYLNEEASMVVSYSTDQVYYGDQPRHQVGFLNDQGYAQPEGMARFADAPNPDAARELMEFMLRPDVQGVIAQKNVQFPAVADADLDEEFDAVAHVPPEPVTFGYDELAGNLDGWIEAWARQIVG</sequence>
<evidence type="ECO:0000313" key="3">
    <source>
        <dbReference type="EMBL" id="TKR26148.1"/>
    </source>
</evidence>
<dbReference type="PANTHER" id="PTHR30006">
    <property type="entry name" value="THIAMINE-BINDING PERIPLASMIC PROTEIN-RELATED"/>
    <property type="match status" value="1"/>
</dbReference>
<proteinExistence type="predicted"/>
<evidence type="ECO:0000313" key="4">
    <source>
        <dbReference type="Proteomes" id="UP000308037"/>
    </source>
</evidence>
<protein>
    <submittedName>
        <fullName evidence="3">Thiamine ABC transporter substrate-binding protein</fullName>
    </submittedName>
</protein>
<feature type="region of interest" description="Disordered" evidence="2">
    <location>
        <begin position="24"/>
        <end position="57"/>
    </location>
</feature>
<organism evidence="3 4">
    <name type="scientific">Natronomonas salsuginis</name>
    <dbReference type="NCBI Taxonomy" id="2217661"/>
    <lineage>
        <taxon>Archaea</taxon>
        <taxon>Methanobacteriati</taxon>
        <taxon>Methanobacteriota</taxon>
        <taxon>Stenosarchaea group</taxon>
        <taxon>Halobacteria</taxon>
        <taxon>Halobacteriales</taxon>
        <taxon>Natronomonadaceae</taxon>
        <taxon>Natronomonas</taxon>
    </lineage>
</organism>
<dbReference type="Gene3D" id="3.40.190.10">
    <property type="entry name" value="Periplasmic binding protein-like II"/>
    <property type="match status" value="2"/>
</dbReference>
<dbReference type="GO" id="GO:0030975">
    <property type="term" value="F:thiamine binding"/>
    <property type="evidence" value="ECO:0007669"/>
    <property type="project" value="InterPro"/>
</dbReference>
<comment type="caution">
    <text evidence="3">The sequence shown here is derived from an EMBL/GenBank/DDBJ whole genome shotgun (WGS) entry which is preliminary data.</text>
</comment>
<accession>A0A4U5JE52</accession>
<dbReference type="OrthoDB" id="130870at2157"/>
<dbReference type="GO" id="GO:0015888">
    <property type="term" value="P:thiamine transport"/>
    <property type="evidence" value="ECO:0007669"/>
    <property type="project" value="InterPro"/>
</dbReference>
<keyword evidence="4" id="KW-1185">Reference proteome</keyword>
<dbReference type="EMBL" id="QKNX01000002">
    <property type="protein sequence ID" value="TKR26148.1"/>
    <property type="molecule type" value="Genomic_DNA"/>
</dbReference>
<dbReference type="NCBIfam" id="TIGR01254">
    <property type="entry name" value="sfuA"/>
    <property type="match status" value="1"/>
</dbReference>
<dbReference type="PANTHER" id="PTHR30006:SF2">
    <property type="entry name" value="ABC TRANSPORTER SUBSTRATE-BINDING PROTEIN"/>
    <property type="match status" value="1"/>
</dbReference>
<evidence type="ECO:0000256" key="2">
    <source>
        <dbReference type="SAM" id="MobiDB-lite"/>
    </source>
</evidence>
<dbReference type="PROSITE" id="PS51257">
    <property type="entry name" value="PROKAR_LIPOPROTEIN"/>
    <property type="match status" value="1"/>
</dbReference>
<evidence type="ECO:0000256" key="1">
    <source>
        <dbReference type="ARBA" id="ARBA00022729"/>
    </source>
</evidence>
<dbReference type="InterPro" id="IPR006059">
    <property type="entry name" value="SBP"/>
</dbReference>
<name>A0A4U5JE52_9EURY</name>
<dbReference type="InterPro" id="IPR005948">
    <property type="entry name" value="ThiB-like"/>
</dbReference>
<gene>
    <name evidence="3" type="ORF">DM868_06545</name>
</gene>
<keyword evidence="1" id="KW-0732">Signal</keyword>
<dbReference type="Pfam" id="PF13416">
    <property type="entry name" value="SBP_bac_8"/>
    <property type="match status" value="1"/>
</dbReference>